<dbReference type="GO" id="GO:0006364">
    <property type="term" value="P:rRNA processing"/>
    <property type="evidence" value="ECO:0007669"/>
    <property type="project" value="InterPro"/>
</dbReference>
<dbReference type="Pfam" id="PF05997">
    <property type="entry name" value="Nop52"/>
    <property type="match status" value="1"/>
</dbReference>
<accession>A0A8X6JQ85</accession>
<proteinExistence type="inferred from homology"/>
<dbReference type="GO" id="GO:0030688">
    <property type="term" value="C:preribosome, small subunit precursor"/>
    <property type="evidence" value="ECO:0007669"/>
    <property type="project" value="InterPro"/>
</dbReference>
<dbReference type="Proteomes" id="UP000887116">
    <property type="component" value="Unassembled WGS sequence"/>
</dbReference>
<comment type="similarity">
    <text evidence="2">Belongs to the RRP1 family.</text>
</comment>
<organism evidence="5 6">
    <name type="scientific">Trichonephila clavata</name>
    <name type="common">Joro spider</name>
    <name type="synonym">Nephila clavata</name>
    <dbReference type="NCBI Taxonomy" id="2740835"/>
    <lineage>
        <taxon>Eukaryota</taxon>
        <taxon>Metazoa</taxon>
        <taxon>Ecdysozoa</taxon>
        <taxon>Arthropoda</taxon>
        <taxon>Chelicerata</taxon>
        <taxon>Arachnida</taxon>
        <taxon>Araneae</taxon>
        <taxon>Araneomorphae</taxon>
        <taxon>Entelegynae</taxon>
        <taxon>Araneoidea</taxon>
        <taxon>Nephilidae</taxon>
        <taxon>Trichonephila</taxon>
    </lineage>
</organism>
<sequence>MAREWHGIDRFRLDKFMMLTRFLLRQGFQLTYYMEELTQVGADEVTPKILRQFLLPYCRILCCSDDYTFLTCIEKDIFLYLINQEADEEDFGEFPVLQFKPTAVQKLLMKFANKLDVKRKNRRVIHSIVKGIENYKNGINVFEDALERHFDDTVKPLGKKDVKKAALDLLEEEKKYKELKKAYKKKKVHTDKE</sequence>
<evidence type="ECO:0000256" key="1">
    <source>
        <dbReference type="ARBA" id="ARBA00004123"/>
    </source>
</evidence>
<evidence type="ECO:0000256" key="3">
    <source>
        <dbReference type="ARBA" id="ARBA00023242"/>
    </source>
</evidence>
<keyword evidence="3" id="KW-0539">Nucleus</keyword>
<feature type="coiled-coil region" evidence="4">
    <location>
        <begin position="162"/>
        <end position="189"/>
    </location>
</feature>
<evidence type="ECO:0000256" key="4">
    <source>
        <dbReference type="SAM" id="Coils"/>
    </source>
</evidence>
<dbReference type="EMBL" id="BMAO01037136">
    <property type="protein sequence ID" value="GFR15546.1"/>
    <property type="molecule type" value="Genomic_DNA"/>
</dbReference>
<comment type="subcellular location">
    <subcellularLocation>
        <location evidence="1">Nucleus</location>
    </subcellularLocation>
</comment>
<keyword evidence="4" id="KW-0175">Coiled coil</keyword>
<evidence type="ECO:0000313" key="6">
    <source>
        <dbReference type="Proteomes" id="UP000887116"/>
    </source>
</evidence>
<name>A0A8X6JQ85_TRICU</name>
<gene>
    <name evidence="5" type="ORF">TNCT_276321</name>
</gene>
<dbReference type="OrthoDB" id="2019504at2759"/>
<evidence type="ECO:0000256" key="2">
    <source>
        <dbReference type="ARBA" id="ARBA00006374"/>
    </source>
</evidence>
<comment type="caution">
    <text evidence="5">The sequence shown here is derived from an EMBL/GenBank/DDBJ whole genome shotgun (WGS) entry which is preliminary data.</text>
</comment>
<evidence type="ECO:0000313" key="5">
    <source>
        <dbReference type="EMBL" id="GFR15546.1"/>
    </source>
</evidence>
<dbReference type="GO" id="GO:0005634">
    <property type="term" value="C:nucleus"/>
    <property type="evidence" value="ECO:0007669"/>
    <property type="project" value="UniProtKB-SubCell"/>
</dbReference>
<protein>
    <submittedName>
        <fullName evidence="5">Uncharacterized protein</fullName>
    </submittedName>
</protein>
<dbReference type="InterPro" id="IPR010301">
    <property type="entry name" value="RRP1"/>
</dbReference>
<reference evidence="5" key="1">
    <citation type="submission" date="2020-07" db="EMBL/GenBank/DDBJ databases">
        <title>Multicomponent nature underlies the extraordinary mechanical properties of spider dragline silk.</title>
        <authorList>
            <person name="Kono N."/>
            <person name="Nakamura H."/>
            <person name="Mori M."/>
            <person name="Yoshida Y."/>
            <person name="Ohtoshi R."/>
            <person name="Malay A.D."/>
            <person name="Moran D.A.P."/>
            <person name="Tomita M."/>
            <person name="Numata K."/>
            <person name="Arakawa K."/>
        </authorList>
    </citation>
    <scope>NUCLEOTIDE SEQUENCE</scope>
</reference>
<dbReference type="AlphaFoldDB" id="A0A8X6JQ85"/>
<keyword evidence="6" id="KW-1185">Reference proteome</keyword>